<gene>
    <name evidence="2" type="ORF">U5G49_000444</name>
</gene>
<organism evidence="2 3">
    <name type="scientific">Rhizobium indigoferae</name>
    <dbReference type="NCBI Taxonomy" id="158891"/>
    <lineage>
        <taxon>Bacteria</taxon>
        <taxon>Pseudomonadati</taxon>
        <taxon>Pseudomonadota</taxon>
        <taxon>Alphaproteobacteria</taxon>
        <taxon>Hyphomicrobiales</taxon>
        <taxon>Rhizobiaceae</taxon>
        <taxon>Rhizobium/Agrobacterium group</taxon>
        <taxon>Rhizobium</taxon>
    </lineage>
</organism>
<dbReference type="RefSeq" id="WP_284200558.1">
    <property type="nucleotide sequence ID" value="NZ_BSOQ01000032.1"/>
</dbReference>
<keyword evidence="3" id="KW-1185">Reference proteome</keyword>
<evidence type="ECO:0000259" key="1">
    <source>
        <dbReference type="Pfam" id="PF13340"/>
    </source>
</evidence>
<name>A0ABZ0ZAG8_9HYPH</name>
<evidence type="ECO:0000313" key="2">
    <source>
        <dbReference type="EMBL" id="WQN35413.1"/>
    </source>
</evidence>
<sequence>MAGGDLSDEEWRIIEPLLPTERGRKSRPSHDNRRCFNGMLHVLRFGCPWVSVVPGTPRLDQDGFEGSRASHDVDRNYAPKGADSRCYLRSM</sequence>
<dbReference type="InterPro" id="IPR025161">
    <property type="entry name" value="IS402-like_dom"/>
</dbReference>
<protein>
    <submittedName>
        <fullName evidence="2">Transposase</fullName>
    </submittedName>
</protein>
<proteinExistence type="predicted"/>
<dbReference type="Proteomes" id="UP001322785">
    <property type="component" value="Chromosome"/>
</dbReference>
<dbReference type="EMBL" id="CP140635">
    <property type="protein sequence ID" value="WQN35413.1"/>
    <property type="molecule type" value="Genomic_DNA"/>
</dbReference>
<dbReference type="Pfam" id="PF13340">
    <property type="entry name" value="DUF4096"/>
    <property type="match status" value="1"/>
</dbReference>
<accession>A0ABZ0ZAG8</accession>
<feature type="domain" description="Insertion element IS402-like" evidence="1">
    <location>
        <begin position="6"/>
        <end position="52"/>
    </location>
</feature>
<reference evidence="2 3" key="1">
    <citation type="submission" date="2023-12" db="EMBL/GenBank/DDBJ databases">
        <authorList>
            <person name="Menendez E."/>
            <person name="Kaur S."/>
            <person name="Flores-Felix J.D."/>
            <person name="diCenzo G.C."/>
            <person name="Peix A."/>
            <person name="Velazquez E."/>
        </authorList>
    </citation>
    <scope>NUCLEOTIDE SEQUENCE [LARGE SCALE GENOMIC DNA]</scope>
    <source>
        <strain evidence="2 3">CIP 108029</strain>
    </source>
</reference>
<evidence type="ECO:0000313" key="3">
    <source>
        <dbReference type="Proteomes" id="UP001322785"/>
    </source>
</evidence>